<evidence type="ECO:0000313" key="1">
    <source>
        <dbReference type="EMBL" id="KAI8011137.1"/>
    </source>
</evidence>
<keyword evidence="2" id="KW-1185">Reference proteome</keyword>
<evidence type="ECO:0000313" key="2">
    <source>
        <dbReference type="Proteomes" id="UP001060215"/>
    </source>
</evidence>
<dbReference type="Proteomes" id="UP001060215">
    <property type="component" value="Chromosome 5"/>
</dbReference>
<sequence length="74" mass="7996">MKANTSYIYADKAAWPELLGAEGKIAAAAIERENPLVKAVIVPIEAIVIDDFVCYRVRVRIDKSGIVVKVPVAG</sequence>
<name>A0ACC0HE41_9ERIC</name>
<gene>
    <name evidence="1" type="ORF">LOK49_LG06G02779</name>
</gene>
<accession>A0ACC0HE41</accession>
<comment type="caution">
    <text evidence="1">The sequence shown here is derived from an EMBL/GenBank/DDBJ whole genome shotgun (WGS) entry which is preliminary data.</text>
</comment>
<organism evidence="1 2">
    <name type="scientific">Camellia lanceoleosa</name>
    <dbReference type="NCBI Taxonomy" id="1840588"/>
    <lineage>
        <taxon>Eukaryota</taxon>
        <taxon>Viridiplantae</taxon>
        <taxon>Streptophyta</taxon>
        <taxon>Embryophyta</taxon>
        <taxon>Tracheophyta</taxon>
        <taxon>Spermatophyta</taxon>
        <taxon>Magnoliopsida</taxon>
        <taxon>eudicotyledons</taxon>
        <taxon>Gunneridae</taxon>
        <taxon>Pentapetalae</taxon>
        <taxon>asterids</taxon>
        <taxon>Ericales</taxon>
        <taxon>Theaceae</taxon>
        <taxon>Camellia</taxon>
    </lineage>
</organism>
<dbReference type="EMBL" id="CM045762">
    <property type="protein sequence ID" value="KAI8011137.1"/>
    <property type="molecule type" value="Genomic_DNA"/>
</dbReference>
<protein>
    <submittedName>
        <fullName evidence="1">Uncharacterized protein</fullName>
    </submittedName>
</protein>
<reference evidence="1 2" key="1">
    <citation type="journal article" date="2022" name="Plant J.">
        <title>Chromosome-level genome of Camellia lanceoleosa provides a valuable resource for understanding genome evolution and self-incompatibility.</title>
        <authorList>
            <person name="Gong W."/>
            <person name="Xiao S."/>
            <person name="Wang L."/>
            <person name="Liao Z."/>
            <person name="Chang Y."/>
            <person name="Mo W."/>
            <person name="Hu G."/>
            <person name="Li W."/>
            <person name="Zhao G."/>
            <person name="Zhu H."/>
            <person name="Hu X."/>
            <person name="Ji K."/>
            <person name="Xiang X."/>
            <person name="Song Q."/>
            <person name="Yuan D."/>
            <person name="Jin S."/>
            <person name="Zhang L."/>
        </authorList>
    </citation>
    <scope>NUCLEOTIDE SEQUENCE [LARGE SCALE GENOMIC DNA]</scope>
    <source>
        <strain evidence="1">SQ_2022a</strain>
    </source>
</reference>
<proteinExistence type="predicted"/>